<evidence type="ECO:0000256" key="1">
    <source>
        <dbReference type="SAM" id="MobiDB-lite"/>
    </source>
</evidence>
<feature type="compositionally biased region" description="Basic and acidic residues" evidence="1">
    <location>
        <begin position="130"/>
        <end position="149"/>
    </location>
</feature>
<dbReference type="STRING" id="370979.SAMN05443663_10129"/>
<feature type="compositionally biased region" description="Basic and acidic residues" evidence="1">
    <location>
        <begin position="163"/>
        <end position="180"/>
    </location>
</feature>
<proteinExistence type="predicted"/>
<dbReference type="RefSeq" id="WP_244160727.1">
    <property type="nucleotide sequence ID" value="NZ_FQWC01000001.1"/>
</dbReference>
<feature type="compositionally biased region" description="Basic and acidic residues" evidence="1">
    <location>
        <begin position="189"/>
        <end position="205"/>
    </location>
</feature>
<organism evidence="3 4">
    <name type="scientific">Flavobacterium defluvii</name>
    <dbReference type="NCBI Taxonomy" id="370979"/>
    <lineage>
        <taxon>Bacteria</taxon>
        <taxon>Pseudomonadati</taxon>
        <taxon>Bacteroidota</taxon>
        <taxon>Flavobacteriia</taxon>
        <taxon>Flavobacteriales</taxon>
        <taxon>Flavobacteriaceae</taxon>
        <taxon>Flavobacterium</taxon>
    </lineage>
</organism>
<dbReference type="InterPro" id="IPR016024">
    <property type="entry name" value="ARM-type_fold"/>
</dbReference>
<sequence>MSVFAKTSAGKSNLNPHNKGNEKGSFFGVQAKLNIGKSNDKFEAEADSVADKVISNKKNTAPEAFFTPSPVVQSKASAELNSQNKNGEIQKKNAVEGISTVVQPKLKVVHNKGANSDSFFHASPVMQNKRTAEIQKKDNPEKEVQKKPEIKKVVPVVQLKLEKEESVQSKIESPKTKDKSNVSQPVIQQKKEEDIQKKNAVEKVETTQNKTESVQTEKPKTKEKILPPKPLIQKKKEEEIQAKEEEEIQAKEDEKELQMSSASDTPSDTSNLESTLNSSKGGGSPLSGKVKTEMESGIGADFSNVRIHNDSNAVKMNQQLGAQAFATGNNIYFNEGKYNPNSQDGKHLLAHELTHTVQQGAAIRKKPEPISPAPEMIQGSFLDLVPNWIIDRARHIPGYTLFTVIVGYDPLRQVDVERTPINLVEGLMGLIPFGTAIFDKLQEYGILQQVFDWVEGKLGELGLTIDSILDLVEDVWHQLSFPYRGIIDLITEKFNELVNRITSFVSATVDQVITWIKEALIDVAEPILAENKAWSLIKKIIKYDPLRDEEVTATTVEILEDFLILIDKQTELEQMKEKGTLQKTADWLDTQVGTFTSLLGELRGLITAAWDAIQPSNLVNIADNLSALAAQAGGFLQRVWDFASGVALKVLELVKDSLLAWLSSQAATVRGYSLIKVIIGRDPFTNETVERTIPNVIRGFMSLMDGGEEQYAQMVETGAIARITGQIEAAVATLNMTPQAIIQLFTDLWNSFTIDDLIHPLDAFVRIIEKFGEPIGRLIAFVAEIIRIVIVAILEIMNFPFDLIGNIITRAMQAIEDIKKDPIGFLKNILRAIKQGFVQFFDNIVTHLISGVTGWLMSELRDANLPVLTDFSLRGVISWVLEVLGISMEKIWEKLAAHPRIGPARVARIRGMINTLEGIWTFIKDVQERGMAAIWDKIQEQLSNLWNTVLDAVKNFIMERIINRITARLLSMLDPTGIMAVINGAMALYNAIQSFIKYLREMLEVVNSFVNGVADIAKGNVTTAANYLERTMGEAMPIVIGFLANQVGLSGIGARIGEMIISVQQMVDEALTWLVNQAVDRGMALLDRVMGRGEPEAATPSGPIAGALAEIDSETEKENDEGEVTAEEAQAIKNKVNTDQSSVINISSVTDGGETWDYNYVQLMAYQKPKKKKTEIKPPVLDQGRSKTVVVDPLTNLAPQGGSTAGGRVNRNVIAGNTHIDTHIAKNAGNQSEAKGVHILSASLFGPASNWNLVFGSQSLNTNMDNGPETIGKNNKNKTLKYSMTVNYYENTRNDAVFSLPSPSPAQLRLALGFYIAESITAKVDEVNGTTVTSLFDNDVPGSFPNLVSVPALAPEVLIVNLLNANKIAGTITIGSDVYTKTSFTNFLQIASSLQRDNTTISNALQTLNVPGGAVTKHGTNYYVK</sequence>
<feature type="region of interest" description="Disordered" evidence="1">
    <location>
        <begin position="61"/>
        <end position="91"/>
    </location>
</feature>
<dbReference type="EMBL" id="FQWC01000001">
    <property type="protein sequence ID" value="SHF74268.1"/>
    <property type="molecule type" value="Genomic_DNA"/>
</dbReference>
<name>A0A1M5E4U5_9FLAO</name>
<feature type="compositionally biased region" description="Polar residues" evidence="1">
    <location>
        <begin position="9"/>
        <end position="18"/>
    </location>
</feature>
<gene>
    <name evidence="3" type="ORF">SAMN05443663_10129</name>
</gene>
<feature type="region of interest" description="Disordered" evidence="1">
    <location>
        <begin position="115"/>
        <end position="149"/>
    </location>
</feature>
<evidence type="ECO:0000259" key="2">
    <source>
        <dbReference type="Pfam" id="PF13699"/>
    </source>
</evidence>
<feature type="compositionally biased region" description="Basic and acidic residues" evidence="1">
    <location>
        <begin position="234"/>
        <end position="257"/>
    </location>
</feature>
<dbReference type="Pfam" id="PF13699">
    <property type="entry name" value="eCIS_core"/>
    <property type="match status" value="1"/>
</dbReference>
<feature type="compositionally biased region" description="Polar residues" evidence="1">
    <location>
        <begin position="70"/>
        <end position="87"/>
    </location>
</feature>
<keyword evidence="4" id="KW-1185">Reference proteome</keyword>
<dbReference type="Proteomes" id="UP000184071">
    <property type="component" value="Unassembled WGS sequence"/>
</dbReference>
<dbReference type="InterPro" id="IPR025295">
    <property type="entry name" value="eCIS_core_dom"/>
</dbReference>
<feature type="compositionally biased region" description="Polar residues" evidence="1">
    <location>
        <begin position="258"/>
        <end position="277"/>
    </location>
</feature>
<feature type="domain" description="eCIS core" evidence="2">
    <location>
        <begin position="285"/>
        <end position="361"/>
    </location>
</feature>
<dbReference type="SUPFAM" id="SSF48371">
    <property type="entry name" value="ARM repeat"/>
    <property type="match status" value="1"/>
</dbReference>
<protein>
    <recommendedName>
        <fullName evidence="2">eCIS core domain-containing protein</fullName>
    </recommendedName>
</protein>
<feature type="region of interest" description="Disordered" evidence="1">
    <location>
        <begin position="1"/>
        <end position="25"/>
    </location>
</feature>
<reference evidence="4" key="1">
    <citation type="submission" date="2016-11" db="EMBL/GenBank/DDBJ databases">
        <authorList>
            <person name="Varghese N."/>
            <person name="Submissions S."/>
        </authorList>
    </citation>
    <scope>NUCLEOTIDE SEQUENCE [LARGE SCALE GENOMIC DNA]</scope>
    <source>
        <strain evidence="4">DSM 17963</strain>
    </source>
</reference>
<feature type="region of interest" description="Disordered" evidence="1">
    <location>
        <begin position="163"/>
        <end position="291"/>
    </location>
</feature>
<feature type="compositionally biased region" description="Basic and acidic residues" evidence="1">
    <location>
        <begin position="215"/>
        <end position="226"/>
    </location>
</feature>
<accession>A0A1M5E4U5</accession>
<evidence type="ECO:0000313" key="3">
    <source>
        <dbReference type="EMBL" id="SHF74268.1"/>
    </source>
</evidence>
<evidence type="ECO:0000313" key="4">
    <source>
        <dbReference type="Proteomes" id="UP000184071"/>
    </source>
</evidence>